<gene>
    <name evidence="3" type="ORF">BDN70DRAFT_347489</name>
</gene>
<proteinExistence type="predicted"/>
<feature type="transmembrane region" description="Helical" evidence="1">
    <location>
        <begin position="12"/>
        <end position="34"/>
    </location>
</feature>
<evidence type="ECO:0000313" key="3">
    <source>
        <dbReference type="EMBL" id="KAF9473946.1"/>
    </source>
</evidence>
<sequence length="320" mass="35833">MSNTTSISENEFIALYQASLIPLRVILASLVWVLHDYFVTLDDEIRYIWTQKRSFGRFMFLWVRYYTIFLLGFDTLQIHSFAIPGVATHALCIAADPATRIVGGILLWSVEIIMQLRIYILYNSSKKVAIFNGILFLGSIGSFLWLVIVGAIRRSSLLDSVHTLSTALPGCPVINGGTEWAQWIPATGFEGILLAFALYRAAMSVAARTRLNQRLSLTAILINENILYFSVVCCLLIFNNLMVVGKTKIPWFGYGPFHAAVGIVTCRMLIHLRKFAVDNFENEATNIMDTKITAGGLVFKGSRSDPESDYTEETELTTFS</sequence>
<reference evidence="3" key="1">
    <citation type="submission" date="2020-11" db="EMBL/GenBank/DDBJ databases">
        <authorList>
            <consortium name="DOE Joint Genome Institute"/>
            <person name="Ahrendt S."/>
            <person name="Riley R."/>
            <person name="Andreopoulos W."/>
            <person name="Labutti K."/>
            <person name="Pangilinan J."/>
            <person name="Ruiz-Duenas F.J."/>
            <person name="Barrasa J.M."/>
            <person name="Sanchez-Garcia M."/>
            <person name="Camarero S."/>
            <person name="Miyauchi S."/>
            <person name="Serrano A."/>
            <person name="Linde D."/>
            <person name="Babiker R."/>
            <person name="Drula E."/>
            <person name="Ayuso-Fernandez I."/>
            <person name="Pacheco R."/>
            <person name="Padilla G."/>
            <person name="Ferreira P."/>
            <person name="Barriuso J."/>
            <person name="Kellner H."/>
            <person name="Castanera R."/>
            <person name="Alfaro M."/>
            <person name="Ramirez L."/>
            <person name="Pisabarro A.G."/>
            <person name="Kuo A."/>
            <person name="Tritt A."/>
            <person name="Lipzen A."/>
            <person name="He G."/>
            <person name="Yan M."/>
            <person name="Ng V."/>
            <person name="Cullen D."/>
            <person name="Martin F."/>
            <person name="Rosso M.-N."/>
            <person name="Henrissat B."/>
            <person name="Hibbett D."/>
            <person name="Martinez A.T."/>
            <person name="Grigoriev I.V."/>
        </authorList>
    </citation>
    <scope>NUCLEOTIDE SEQUENCE</scope>
    <source>
        <strain evidence="3">CIRM-BRFM 674</strain>
    </source>
</reference>
<comment type="caution">
    <text evidence="3">The sequence shown here is derived from an EMBL/GenBank/DDBJ whole genome shotgun (WGS) entry which is preliminary data.</text>
</comment>
<dbReference type="InterPro" id="IPR045340">
    <property type="entry name" value="DUF6533"/>
</dbReference>
<accession>A0A9P6CNW5</accession>
<organism evidence="3 4">
    <name type="scientific">Pholiota conissans</name>
    <dbReference type="NCBI Taxonomy" id="109636"/>
    <lineage>
        <taxon>Eukaryota</taxon>
        <taxon>Fungi</taxon>
        <taxon>Dikarya</taxon>
        <taxon>Basidiomycota</taxon>
        <taxon>Agaricomycotina</taxon>
        <taxon>Agaricomycetes</taxon>
        <taxon>Agaricomycetidae</taxon>
        <taxon>Agaricales</taxon>
        <taxon>Agaricineae</taxon>
        <taxon>Strophariaceae</taxon>
        <taxon>Pholiota</taxon>
    </lineage>
</organism>
<feature type="transmembrane region" description="Helical" evidence="1">
    <location>
        <begin position="251"/>
        <end position="270"/>
    </location>
</feature>
<evidence type="ECO:0000313" key="4">
    <source>
        <dbReference type="Proteomes" id="UP000807469"/>
    </source>
</evidence>
<feature type="transmembrane region" description="Helical" evidence="1">
    <location>
        <begin position="101"/>
        <end position="122"/>
    </location>
</feature>
<feature type="transmembrane region" description="Helical" evidence="1">
    <location>
        <begin position="215"/>
        <end position="239"/>
    </location>
</feature>
<name>A0A9P6CNW5_9AGAR</name>
<evidence type="ECO:0000259" key="2">
    <source>
        <dbReference type="Pfam" id="PF20151"/>
    </source>
</evidence>
<dbReference type="Pfam" id="PF20151">
    <property type="entry name" value="DUF6533"/>
    <property type="match status" value="1"/>
</dbReference>
<keyword evidence="1" id="KW-0812">Transmembrane</keyword>
<protein>
    <recommendedName>
        <fullName evidence="2">DUF6533 domain-containing protein</fullName>
    </recommendedName>
</protein>
<feature type="transmembrane region" description="Helical" evidence="1">
    <location>
        <begin position="129"/>
        <end position="152"/>
    </location>
</feature>
<keyword evidence="1" id="KW-0472">Membrane</keyword>
<keyword evidence="4" id="KW-1185">Reference proteome</keyword>
<dbReference type="OrthoDB" id="3258294at2759"/>
<keyword evidence="1" id="KW-1133">Transmembrane helix</keyword>
<dbReference type="AlphaFoldDB" id="A0A9P6CNW5"/>
<feature type="domain" description="DUF6533" evidence="2">
    <location>
        <begin position="25"/>
        <end position="69"/>
    </location>
</feature>
<dbReference type="Proteomes" id="UP000807469">
    <property type="component" value="Unassembled WGS sequence"/>
</dbReference>
<dbReference type="EMBL" id="MU155406">
    <property type="protein sequence ID" value="KAF9473946.1"/>
    <property type="molecule type" value="Genomic_DNA"/>
</dbReference>
<feature type="transmembrane region" description="Helical" evidence="1">
    <location>
        <begin position="55"/>
        <end position="73"/>
    </location>
</feature>
<evidence type="ECO:0000256" key="1">
    <source>
        <dbReference type="SAM" id="Phobius"/>
    </source>
</evidence>
<feature type="transmembrane region" description="Helical" evidence="1">
    <location>
        <begin position="183"/>
        <end position="203"/>
    </location>
</feature>